<evidence type="ECO:0000313" key="2">
    <source>
        <dbReference type="EMBL" id="KAB1216140.1"/>
    </source>
</evidence>
<dbReference type="EMBL" id="RXIC02000022">
    <property type="protein sequence ID" value="KAB1216140.1"/>
    <property type="molecule type" value="Genomic_DNA"/>
</dbReference>
<dbReference type="Proteomes" id="UP000516437">
    <property type="component" value="Chromosome 4"/>
</dbReference>
<comment type="caution">
    <text evidence="2">The sequence shown here is derived from an EMBL/GenBank/DDBJ whole genome shotgun (WGS) entry which is preliminary data.</text>
</comment>
<accession>A0A6A1W015</accession>
<evidence type="ECO:0000313" key="3">
    <source>
        <dbReference type="Proteomes" id="UP000516437"/>
    </source>
</evidence>
<sequence length="122" mass="13396">MNDPFWNQVLSSDDEFFDVEVDTFVMTVQDLLLLEVIPLVGLMEVTMEVMILVTSFFSADGGDDGGANGGDVGGDPGPFEIHRDPSKGKQPITEECINDDNVSDIGRSDVLESPKLVRQRMM</sequence>
<feature type="region of interest" description="Disordered" evidence="1">
    <location>
        <begin position="63"/>
        <end position="108"/>
    </location>
</feature>
<reference evidence="2 3" key="1">
    <citation type="journal article" date="2019" name="Plant Biotechnol. J.">
        <title>The red bayberry genome and genetic basis of sex determination.</title>
        <authorList>
            <person name="Jia H.M."/>
            <person name="Jia H.J."/>
            <person name="Cai Q.L."/>
            <person name="Wang Y."/>
            <person name="Zhao H.B."/>
            <person name="Yang W.F."/>
            <person name="Wang G.Y."/>
            <person name="Li Y.H."/>
            <person name="Zhan D.L."/>
            <person name="Shen Y.T."/>
            <person name="Niu Q.F."/>
            <person name="Chang L."/>
            <person name="Qiu J."/>
            <person name="Zhao L."/>
            <person name="Xie H.B."/>
            <person name="Fu W.Y."/>
            <person name="Jin J."/>
            <person name="Li X.W."/>
            <person name="Jiao Y."/>
            <person name="Zhou C.C."/>
            <person name="Tu T."/>
            <person name="Chai C.Y."/>
            <person name="Gao J.L."/>
            <person name="Fan L.J."/>
            <person name="van de Weg E."/>
            <person name="Wang J.Y."/>
            <person name="Gao Z.S."/>
        </authorList>
    </citation>
    <scope>NUCLEOTIDE SEQUENCE [LARGE SCALE GENOMIC DNA]</scope>
    <source>
        <tissue evidence="2">Leaves</tissue>
    </source>
</reference>
<name>A0A6A1W015_9ROSI</name>
<gene>
    <name evidence="2" type="ORF">CJ030_MR4G011957</name>
</gene>
<keyword evidence="3" id="KW-1185">Reference proteome</keyword>
<feature type="compositionally biased region" description="Gly residues" evidence="1">
    <location>
        <begin position="64"/>
        <end position="76"/>
    </location>
</feature>
<proteinExistence type="predicted"/>
<protein>
    <submittedName>
        <fullName evidence="2">Uncharacterized protein</fullName>
    </submittedName>
</protein>
<organism evidence="2 3">
    <name type="scientific">Morella rubra</name>
    <name type="common">Chinese bayberry</name>
    <dbReference type="NCBI Taxonomy" id="262757"/>
    <lineage>
        <taxon>Eukaryota</taxon>
        <taxon>Viridiplantae</taxon>
        <taxon>Streptophyta</taxon>
        <taxon>Embryophyta</taxon>
        <taxon>Tracheophyta</taxon>
        <taxon>Spermatophyta</taxon>
        <taxon>Magnoliopsida</taxon>
        <taxon>eudicotyledons</taxon>
        <taxon>Gunneridae</taxon>
        <taxon>Pentapetalae</taxon>
        <taxon>rosids</taxon>
        <taxon>fabids</taxon>
        <taxon>Fagales</taxon>
        <taxon>Myricaceae</taxon>
        <taxon>Morella</taxon>
    </lineage>
</organism>
<evidence type="ECO:0000256" key="1">
    <source>
        <dbReference type="SAM" id="MobiDB-lite"/>
    </source>
</evidence>
<dbReference type="AlphaFoldDB" id="A0A6A1W015"/>